<evidence type="ECO:0008006" key="4">
    <source>
        <dbReference type="Google" id="ProtNLM"/>
    </source>
</evidence>
<dbReference type="RefSeq" id="WP_053223827.1">
    <property type="nucleotide sequence ID" value="NZ_JSVA01000010.1"/>
</dbReference>
<dbReference type="EMBL" id="JSVA01000010">
    <property type="protein sequence ID" value="KOF02867.1"/>
    <property type="molecule type" value="Genomic_DNA"/>
</dbReference>
<proteinExistence type="predicted"/>
<evidence type="ECO:0000313" key="2">
    <source>
        <dbReference type="EMBL" id="KOF02867.1"/>
    </source>
</evidence>
<comment type="caution">
    <text evidence="2">The sequence shown here is derived from an EMBL/GenBank/DDBJ whole genome shotgun (WGS) entry which is preliminary data.</text>
</comment>
<feature type="chain" id="PRO_5005580528" description="DUF4837 domain-containing protein" evidence="1">
    <location>
        <begin position="20"/>
        <end position="368"/>
    </location>
</feature>
<dbReference type="InterPro" id="IPR032286">
    <property type="entry name" value="DUF4837"/>
</dbReference>
<dbReference type="OrthoDB" id="1115230at2"/>
<dbReference type="AlphaFoldDB" id="A0A0L8AKW4"/>
<evidence type="ECO:0000256" key="1">
    <source>
        <dbReference type="SAM" id="SignalP"/>
    </source>
</evidence>
<dbReference type="Pfam" id="PF16125">
    <property type="entry name" value="DUF4837"/>
    <property type="match status" value="1"/>
</dbReference>
<evidence type="ECO:0000313" key="3">
    <source>
        <dbReference type="Proteomes" id="UP000036908"/>
    </source>
</evidence>
<protein>
    <recommendedName>
        <fullName evidence="4">DUF4837 domain-containing protein</fullName>
    </recommendedName>
</protein>
<dbReference type="Proteomes" id="UP000036908">
    <property type="component" value="Unassembled WGS sequence"/>
</dbReference>
<sequence>MKKLLFLAMILLSISSCGSKSEKEGEESTKMNPNLLPDATGQSGELVIVMNKEKWDGPLGEALKEVFHASVPGLNRTEPSFTTRVIEPFQYNRIFQLSRNVVYVTTLDGTTPADNYLKGILPDSFKERIQNEPDLFMNTSDDQYAKGQKILNLFGKNDQDLINHLKENGAIIRNYFNMAERERLATDIRASVDSRAISDRIKDKFGYYIKIPVGFELATTSDDFMWSRYLPARGPSKNIFVYFKDYESQDEFTHENVIKLRNEVGKKYIYGDPENKESYMITETEFMRPVFRDITFDGKYTVEMRGAWKTNNYSVGGTFISYTFVDEKTNRLYYIEGFIIHPNEEHRELIRQMESILTTFRAVDNPPS</sequence>
<keyword evidence="3" id="KW-1185">Reference proteome</keyword>
<feature type="signal peptide" evidence="1">
    <location>
        <begin position="1"/>
        <end position="19"/>
    </location>
</feature>
<gene>
    <name evidence="2" type="ORF">OB69_11320</name>
</gene>
<name>A0A0L8AKW4_9BACT</name>
<dbReference type="PATRIC" id="fig|1566026.4.peg.550"/>
<dbReference type="PROSITE" id="PS51257">
    <property type="entry name" value="PROKAR_LIPOPROTEIN"/>
    <property type="match status" value="1"/>
</dbReference>
<accession>A0A0L8AKW4</accession>
<organism evidence="2 3">
    <name type="scientific">Roseivirga seohaensis subsp. aquiponti</name>
    <dbReference type="NCBI Taxonomy" id="1566026"/>
    <lineage>
        <taxon>Bacteria</taxon>
        <taxon>Pseudomonadati</taxon>
        <taxon>Bacteroidota</taxon>
        <taxon>Cytophagia</taxon>
        <taxon>Cytophagales</taxon>
        <taxon>Roseivirgaceae</taxon>
        <taxon>Roseivirga</taxon>
    </lineage>
</organism>
<reference evidence="3" key="1">
    <citation type="submission" date="2014-11" db="EMBL/GenBank/DDBJ databases">
        <title>Genome sequencing of Roseivirga sp. D-25.</title>
        <authorList>
            <person name="Selvaratnam C."/>
            <person name="Thevarajoo S."/>
            <person name="Goh K.M."/>
            <person name="Eee R."/>
            <person name="Chan K.-G."/>
            <person name="Chong C.S."/>
        </authorList>
    </citation>
    <scope>NUCLEOTIDE SEQUENCE [LARGE SCALE GENOMIC DNA]</scope>
    <source>
        <strain evidence="3">D-25</strain>
    </source>
</reference>
<keyword evidence="1" id="KW-0732">Signal</keyword>